<dbReference type="Pfam" id="PF12643">
    <property type="entry name" value="MazG-like"/>
    <property type="match status" value="1"/>
</dbReference>
<reference evidence="1" key="1">
    <citation type="journal article" date="2015" name="Nature">
        <title>Complex archaea that bridge the gap between prokaryotes and eukaryotes.</title>
        <authorList>
            <person name="Spang A."/>
            <person name="Saw J.H."/>
            <person name="Jorgensen S.L."/>
            <person name="Zaremba-Niedzwiedzka K."/>
            <person name="Martijn J."/>
            <person name="Lind A.E."/>
            <person name="van Eijk R."/>
            <person name="Schleper C."/>
            <person name="Guy L."/>
            <person name="Ettema T.J."/>
        </authorList>
    </citation>
    <scope>NUCLEOTIDE SEQUENCE</scope>
</reference>
<dbReference type="CDD" id="cd11537">
    <property type="entry name" value="NTP-PPase_RS21-C6_like"/>
    <property type="match status" value="1"/>
</dbReference>
<accession>A0A0F9JA17</accession>
<dbReference type="SUPFAM" id="SSF101386">
    <property type="entry name" value="all-alpha NTP pyrophosphatases"/>
    <property type="match status" value="1"/>
</dbReference>
<evidence type="ECO:0008006" key="2">
    <source>
        <dbReference type="Google" id="ProtNLM"/>
    </source>
</evidence>
<dbReference type="InterPro" id="IPR025984">
    <property type="entry name" value="DCTPP"/>
</dbReference>
<dbReference type="InterPro" id="IPR052555">
    <property type="entry name" value="dCTP_Pyrophosphatase"/>
</dbReference>
<proteinExistence type="predicted"/>
<dbReference type="AlphaFoldDB" id="A0A0F9JA17"/>
<dbReference type="PIRSF" id="PIRSF029826">
    <property type="entry name" value="UCP029826_pph"/>
    <property type="match status" value="1"/>
</dbReference>
<dbReference type="GO" id="GO:0009143">
    <property type="term" value="P:nucleoside triphosphate catabolic process"/>
    <property type="evidence" value="ECO:0007669"/>
    <property type="project" value="InterPro"/>
</dbReference>
<dbReference type="Gene3D" id="1.10.287.1080">
    <property type="entry name" value="MazG-like"/>
    <property type="match status" value="1"/>
</dbReference>
<sequence>MKRISNFDDSHVSISYFKEEIRKFVTKRNWEIHHTPKNLIQAISIEVSELSQCLLFKDDKIENILKDNLLLTNLSDEIADVFIYLLSLVNKLNIDLTGSFIRKMEKNRVKYPIKEFNDGKYYKK</sequence>
<name>A0A0F9JA17_9ZZZZ</name>
<dbReference type="EMBL" id="LAZR01016865">
    <property type="protein sequence ID" value="KKM02681.1"/>
    <property type="molecule type" value="Genomic_DNA"/>
</dbReference>
<dbReference type="PANTHER" id="PTHR46523:SF1">
    <property type="entry name" value="DCTP PYROPHOSPHATASE 1"/>
    <property type="match status" value="1"/>
</dbReference>
<protein>
    <recommendedName>
        <fullName evidence="2">NTP pyrophosphohydrolase MazG putative catalytic core domain-containing protein</fullName>
    </recommendedName>
</protein>
<gene>
    <name evidence="1" type="ORF">LCGC14_1781970</name>
</gene>
<organism evidence="1">
    <name type="scientific">marine sediment metagenome</name>
    <dbReference type="NCBI Taxonomy" id="412755"/>
    <lineage>
        <taxon>unclassified sequences</taxon>
        <taxon>metagenomes</taxon>
        <taxon>ecological metagenomes</taxon>
    </lineage>
</organism>
<evidence type="ECO:0000313" key="1">
    <source>
        <dbReference type="EMBL" id="KKM02681.1"/>
    </source>
</evidence>
<comment type="caution">
    <text evidence="1">The sequence shown here is derived from an EMBL/GenBank/DDBJ whole genome shotgun (WGS) entry which is preliminary data.</text>
</comment>
<dbReference type="PANTHER" id="PTHR46523">
    <property type="entry name" value="DCTP PYROPHOSPHATASE 1"/>
    <property type="match status" value="1"/>
</dbReference>
<dbReference type="GO" id="GO:0047429">
    <property type="term" value="F:nucleoside triphosphate diphosphatase activity"/>
    <property type="evidence" value="ECO:0007669"/>
    <property type="project" value="InterPro"/>
</dbReference>